<sequence length="564" mass="60496">MSDHNDSPTHQPASPPKAALRRTRFSIIWLIPVLAIAIAAWLGWRSFANRGPLITVTFETASGLTAGQTQVKNKAVTLGTVQDITLSPDMHHVVVHIQMNASAENILTDHTRFWVVRPRINGASITGLETLLSGAYIGIDPGPPGGEYKTQFTGLEAAPGIRSDQPGTTFMLVTPTLGSIGQGAPVYFRDVSVGEVLGYTMPPGGEGPILVQVFVRAPYDHYLRTDSRFWNVSGVQVGFGAGGLKVQMTSLQALFSGGVAFGLPARRQDVEQARAPANSVFKLYASQSDADNAQYSQRLKVATYLDTSVKGLAVGGQVSVFGIQVGSVTGVKLLLDDKRASMRVRVDMEIEPERVLSATQTRRTPREQDDLLAALVAKGMRASVESASFLTGESLIGLEFVKNAKPASVTYEDGVAIIPSQPGGLDGIMASAATVMDKVAAMPLTQIGEHVNELLAHADKRIDSPEVTQSLQALRDSLRHISDLTAHADKGLQPFLQRLPAMSAALQGTLANAQKVMASYGGDTDFHRDLQGMVVQLGEAARSIRFLTDYLNRHPSSLITGRHN</sequence>
<keyword evidence="2" id="KW-1003">Cell membrane</keyword>
<dbReference type="EMBL" id="CP014691">
    <property type="protein sequence ID" value="AQS88415.1"/>
    <property type="molecule type" value="Genomic_DNA"/>
</dbReference>
<keyword evidence="3" id="KW-0997">Cell inner membrane</keyword>
<keyword evidence="8" id="KW-1185">Reference proteome</keyword>
<evidence type="ECO:0000256" key="4">
    <source>
        <dbReference type="ARBA" id="ARBA00022692"/>
    </source>
</evidence>
<protein>
    <submittedName>
        <fullName evidence="7">Paraquat-inducible protein B</fullName>
    </submittedName>
</protein>
<dbReference type="STRING" id="320497.A0U93_11220"/>
<evidence type="ECO:0000256" key="2">
    <source>
        <dbReference type="ARBA" id="ARBA00022475"/>
    </source>
</evidence>
<evidence type="ECO:0000256" key="1">
    <source>
        <dbReference type="ARBA" id="ARBA00004533"/>
    </source>
</evidence>
<keyword evidence="5" id="KW-1133">Transmembrane helix</keyword>
<dbReference type="OrthoDB" id="9806984at2"/>
<reference evidence="7 8" key="1">
    <citation type="submission" date="2016-03" db="EMBL/GenBank/DDBJ databases">
        <title>Acetic acid bacteria sequencing.</title>
        <authorList>
            <person name="Brandt J."/>
            <person name="Jakob F."/>
            <person name="Vogel R.F."/>
        </authorList>
    </citation>
    <scope>NUCLEOTIDE SEQUENCE [LARGE SCALE GENOMIC DNA]</scope>
    <source>
        <strain evidence="7 8">NBRC 101099</strain>
    </source>
</reference>
<dbReference type="Proteomes" id="UP000188604">
    <property type="component" value="Chromosome"/>
</dbReference>
<evidence type="ECO:0000313" key="8">
    <source>
        <dbReference type="Proteomes" id="UP000188604"/>
    </source>
</evidence>
<dbReference type="AlphaFoldDB" id="A0A1U9KRP4"/>
<evidence type="ECO:0000313" key="7">
    <source>
        <dbReference type="EMBL" id="AQS88415.1"/>
    </source>
</evidence>
<keyword evidence="6" id="KW-0472">Membrane</keyword>
<dbReference type="InterPro" id="IPR003399">
    <property type="entry name" value="Mce/MlaD"/>
</dbReference>
<dbReference type="PANTHER" id="PTHR30462">
    <property type="entry name" value="INTERMEMBRANE TRANSPORT PROTEIN PQIB-RELATED"/>
    <property type="match status" value="1"/>
</dbReference>
<dbReference type="RefSeq" id="WP_077807445.1">
    <property type="nucleotide sequence ID" value="NZ_BJXS01000003.1"/>
</dbReference>
<dbReference type="PANTHER" id="PTHR30462:SF0">
    <property type="entry name" value="INTERMEMBRANE TRANSPORT PROTEIN YEBT"/>
    <property type="match status" value="1"/>
</dbReference>
<dbReference type="GO" id="GO:0005886">
    <property type="term" value="C:plasma membrane"/>
    <property type="evidence" value="ECO:0007669"/>
    <property type="project" value="UniProtKB-SubCell"/>
</dbReference>
<keyword evidence="4" id="KW-0812">Transmembrane</keyword>
<dbReference type="KEGG" id="nch:A0U93_11220"/>
<gene>
    <name evidence="7" type="ORF">A0U93_11220</name>
</gene>
<evidence type="ECO:0000256" key="5">
    <source>
        <dbReference type="ARBA" id="ARBA00022989"/>
    </source>
</evidence>
<accession>A0A1U9KRP4</accession>
<evidence type="ECO:0000256" key="6">
    <source>
        <dbReference type="ARBA" id="ARBA00023136"/>
    </source>
</evidence>
<dbReference type="Pfam" id="PF02470">
    <property type="entry name" value="MlaD"/>
    <property type="match status" value="2"/>
</dbReference>
<evidence type="ECO:0000256" key="3">
    <source>
        <dbReference type="ARBA" id="ARBA00022519"/>
    </source>
</evidence>
<organism evidence="7 8">
    <name type="scientific">Neoasaia chiangmaiensis</name>
    <dbReference type="NCBI Taxonomy" id="320497"/>
    <lineage>
        <taxon>Bacteria</taxon>
        <taxon>Pseudomonadati</taxon>
        <taxon>Pseudomonadota</taxon>
        <taxon>Alphaproteobacteria</taxon>
        <taxon>Acetobacterales</taxon>
        <taxon>Acetobacteraceae</taxon>
        <taxon>Neoasaia</taxon>
    </lineage>
</organism>
<name>A0A1U9KRP4_9PROT</name>
<comment type="subcellular location">
    <subcellularLocation>
        <location evidence="1">Cell inner membrane</location>
    </subcellularLocation>
</comment>
<dbReference type="InterPro" id="IPR051800">
    <property type="entry name" value="PqiA-PqiB_transport"/>
</dbReference>
<proteinExistence type="predicted"/>